<name>A0A1I7ZXD4_9BILA</name>
<feature type="compositionally biased region" description="Basic and acidic residues" evidence="1">
    <location>
        <begin position="360"/>
        <end position="387"/>
    </location>
</feature>
<dbReference type="Proteomes" id="UP000095287">
    <property type="component" value="Unplaced"/>
</dbReference>
<feature type="compositionally biased region" description="Low complexity" evidence="1">
    <location>
        <begin position="268"/>
        <end position="291"/>
    </location>
</feature>
<organism evidence="3 4">
    <name type="scientific">Steinernema glaseri</name>
    <dbReference type="NCBI Taxonomy" id="37863"/>
    <lineage>
        <taxon>Eukaryota</taxon>
        <taxon>Metazoa</taxon>
        <taxon>Ecdysozoa</taxon>
        <taxon>Nematoda</taxon>
        <taxon>Chromadorea</taxon>
        <taxon>Rhabditida</taxon>
        <taxon>Tylenchina</taxon>
        <taxon>Panagrolaimomorpha</taxon>
        <taxon>Strongyloidoidea</taxon>
        <taxon>Steinernematidae</taxon>
        <taxon>Steinernema</taxon>
    </lineage>
</organism>
<keyword evidence="3" id="KW-1185">Reference proteome</keyword>
<dbReference type="WBParaSite" id="L893_g3069.t1">
    <property type="protein sequence ID" value="L893_g3069.t1"/>
    <property type="gene ID" value="L893_g3069"/>
</dbReference>
<feature type="region of interest" description="Disordered" evidence="1">
    <location>
        <begin position="239"/>
        <end position="415"/>
    </location>
</feature>
<keyword evidence="2" id="KW-0732">Signal</keyword>
<reference evidence="4" key="1">
    <citation type="submission" date="2016-11" db="UniProtKB">
        <authorList>
            <consortium name="WormBaseParasite"/>
        </authorList>
    </citation>
    <scope>IDENTIFICATION</scope>
</reference>
<evidence type="ECO:0000256" key="2">
    <source>
        <dbReference type="SAM" id="SignalP"/>
    </source>
</evidence>
<accession>A0A1I7ZXD4</accession>
<feature type="signal peptide" evidence="2">
    <location>
        <begin position="1"/>
        <end position="22"/>
    </location>
</feature>
<dbReference type="AlphaFoldDB" id="A0A1I7ZXD4"/>
<feature type="compositionally biased region" description="Basic and acidic residues" evidence="1">
    <location>
        <begin position="305"/>
        <end position="319"/>
    </location>
</feature>
<feature type="compositionally biased region" description="Low complexity" evidence="1">
    <location>
        <begin position="389"/>
        <end position="414"/>
    </location>
</feature>
<sequence length="690" mass="76696">MGTNVGLALLYGLFLSSTLVHAQSTGHCQRYQNCIYETRQHYIACMGGIGTAILLDHANNLEAHRLLAYHDNWKSTCLKESSTVEEVEFTRRAALRHQSMMECFGKPHLLANTNMTEEKHLSCSGIQTELSGFGSVFQTAAEPNECSMIYQRVLKRCDILADCCPQYSECSKRTHQQYLPQHNFERDMATKMLDCLKEGPKFVKDLPPHIAGGKGKNDVSFKDLPPEVQNELIQNSFDKRHSPQNDASPPAHIAFPDPAPPAPPSPPGFQSSSPSSTAASTPAVTSPTTSEPAPPTGEFDPVGDFLKKHTKSSDLEKVTKPTTTASPSSTSEHFDPVGDFLKSHPRTTTSSPSKRTLKPLSDDPAKDERSTTKSKDVKGNEVRRLSPEKTTTSTRKPSTTAAPKSPSTPALPTLPTLPPFPTIAPLPAIPTLPPPEKAWNDLVRLLFPGAPTPKPATTTKPPPTTTTVDPVVVAKKKKEHDIMDRKMRFLNQFYCAEYMKCEDIVNDELSKCEEKHSKEHEQYGIPNTKMREELLKNSNATNDGIKAACLAFITETTVNDFTRLQIATHKIDNDCTSQTRSIVLPMSIIEQCDESLHYKPEINSTTEEAENLTECVSRAYQIETRCKAIKACCPQNQQCVNSTPTGAKERLQLLWAQLKMEQSECEIAMAQTIEKHQKRLDRYKFRFLSQ</sequence>
<evidence type="ECO:0000313" key="4">
    <source>
        <dbReference type="WBParaSite" id="L893_g3069.t1"/>
    </source>
</evidence>
<feature type="compositionally biased region" description="Pro residues" evidence="1">
    <location>
        <begin position="257"/>
        <end position="267"/>
    </location>
</feature>
<proteinExistence type="predicted"/>
<evidence type="ECO:0000256" key="1">
    <source>
        <dbReference type="SAM" id="MobiDB-lite"/>
    </source>
</evidence>
<feature type="compositionally biased region" description="Low complexity" evidence="1">
    <location>
        <begin position="321"/>
        <end position="331"/>
    </location>
</feature>
<protein>
    <submittedName>
        <fullName evidence="4">CPG4 domain-containing protein</fullName>
    </submittedName>
</protein>
<feature type="chain" id="PRO_5009313948" evidence="2">
    <location>
        <begin position="23"/>
        <end position="690"/>
    </location>
</feature>
<evidence type="ECO:0000313" key="3">
    <source>
        <dbReference type="Proteomes" id="UP000095287"/>
    </source>
</evidence>